<dbReference type="EMBL" id="LR721774">
    <property type="protein sequence ID" value="VVV47729.1"/>
    <property type="molecule type" value="Genomic_DNA"/>
</dbReference>
<protein>
    <recommendedName>
        <fullName evidence="13">Dolichyl-diphosphooligosaccharide--protein glycosyltransferase subunit 3B</fullName>
    </recommendedName>
</protein>
<dbReference type="InterPro" id="IPR021149">
    <property type="entry name" value="OligosaccharylTrfase_OST3/OST6"/>
</dbReference>
<evidence type="ECO:0000256" key="1">
    <source>
        <dbReference type="ARBA" id="ARBA00002791"/>
    </source>
</evidence>
<dbReference type="PANTHER" id="PTHR12692:SF0">
    <property type="entry name" value="GH11935P"/>
    <property type="match status" value="1"/>
</dbReference>
<dbReference type="GO" id="GO:0018279">
    <property type="term" value="P:protein N-linked glycosylation via asparagine"/>
    <property type="evidence" value="ECO:0007669"/>
    <property type="project" value="TreeGrafter"/>
</dbReference>
<evidence type="ECO:0000256" key="11">
    <source>
        <dbReference type="SAM" id="SignalP"/>
    </source>
</evidence>
<keyword evidence="8 10" id="KW-1133">Transmembrane helix</keyword>
<evidence type="ECO:0000256" key="8">
    <source>
        <dbReference type="ARBA" id="ARBA00022989"/>
    </source>
</evidence>
<evidence type="ECO:0000256" key="6">
    <source>
        <dbReference type="ARBA" id="ARBA00022729"/>
    </source>
</evidence>
<dbReference type="Pfam" id="PF04756">
    <property type="entry name" value="OST3_OST6"/>
    <property type="match status" value="1"/>
</dbReference>
<keyword evidence="5 10" id="KW-0812">Transmembrane</keyword>
<feature type="transmembrane region" description="Helical" evidence="10">
    <location>
        <begin position="273"/>
        <end position="296"/>
    </location>
</feature>
<sequence length="341" mass="38327">MARPFVLLFLLSLISIFPSKISPESPADLVADLLALQQRSPSGVIRLDDHAIRRFLLGPPTPRPYSLLIFFDATQLHDKPELRLQQLRSEFALVASSFIKNNQGQDSETQLFFCDLEFKESQTSFGLFGVNALPHIRVVLPHVRKLADSDSMDQVDFSRLAEGISDFVEAKAKLSVGPIERPPPISKTQMMILVLILLVSAPFVVKRVLEGDTLLHEPKMWLAGAVFVYFFSVSGTMHNIIRNMPMFIADRSDPSKLIFFYQGSGMQLGVEGFAVGFLYTIVGVLLALVTHVLIYARNANLQRAGMFVAMLVSIWAVRKVIYLDNWKTGYAIHSYWPSPRR</sequence>
<evidence type="ECO:0000256" key="2">
    <source>
        <dbReference type="ARBA" id="ARBA00004477"/>
    </source>
</evidence>
<dbReference type="Gramene" id="NC1G0307040.1">
    <property type="protein sequence ID" value="NC1G0307040.1:cds"/>
    <property type="gene ID" value="NC1G0307040"/>
</dbReference>
<comment type="function">
    <text evidence="1">Subunit of the oligosaccharyl transferase (OST) complex that catalyzes the initial transfer of a defined glycan (Glc(3)Man(9)GlcNAc(2) in eukaryotes) from the lipid carrier dolichol-pyrophosphate to an asparagine residue within an Asn-X-Ser/Thr consensus motif in nascent polypeptide chains, the first step in protein N-glycosylation. N-glycosylation occurs cotranslationally and the complex associates with the Sec61 complex at the channel-forming translocon complex that mediates protein translocation across the endoplasmic reticulum (ER). All subunits are required for a maximal enzyme activity.</text>
</comment>
<comment type="subunit">
    <text evidence="4">Component of the oligosaccharyltransferase (OST) complex.</text>
</comment>
<proteinExistence type="inferred from homology"/>
<reference evidence="12" key="1">
    <citation type="submission" date="2019-09" db="EMBL/GenBank/DDBJ databases">
        <authorList>
            <person name="Zhang L."/>
        </authorList>
    </citation>
    <scope>NUCLEOTIDE SEQUENCE</scope>
</reference>
<organism evidence="12">
    <name type="scientific">Nymphaea colorata</name>
    <name type="common">pocket water lily</name>
    <dbReference type="NCBI Taxonomy" id="210225"/>
    <lineage>
        <taxon>Eukaryota</taxon>
        <taxon>Viridiplantae</taxon>
        <taxon>Streptophyta</taxon>
        <taxon>Embryophyta</taxon>
        <taxon>Tracheophyta</taxon>
        <taxon>Spermatophyta</taxon>
        <taxon>Magnoliopsida</taxon>
        <taxon>Nymphaeales</taxon>
        <taxon>Nymphaeaceae</taxon>
        <taxon>Nymphaea</taxon>
    </lineage>
</organism>
<comment type="similarity">
    <text evidence="3">Belongs to the OST3/OST6 family.</text>
</comment>
<evidence type="ECO:0000256" key="9">
    <source>
        <dbReference type="ARBA" id="ARBA00023136"/>
    </source>
</evidence>
<dbReference type="FunFam" id="3.40.30.10:FF:000205">
    <property type="entry name" value="Probable dolichyl-diphosphooligosaccharide--protein glycosyltransferase subunit 3"/>
    <property type="match status" value="1"/>
</dbReference>
<dbReference type="AlphaFoldDB" id="A0A5K0W2H0"/>
<keyword evidence="6 11" id="KW-0732">Signal</keyword>
<keyword evidence="7" id="KW-0256">Endoplasmic reticulum</keyword>
<dbReference type="OrthoDB" id="67566at2759"/>
<feature type="transmembrane region" description="Helical" evidence="10">
    <location>
        <begin position="221"/>
        <end position="241"/>
    </location>
</feature>
<dbReference type="PANTHER" id="PTHR12692">
    <property type="entry name" value="DOLICHYL-DIPHOSPHOOLIGOSACCHARIDE--PROTEIN GLYCOSYLTRANSFERASE-RELATED"/>
    <property type="match status" value="1"/>
</dbReference>
<name>A0A5K0W2H0_9MAGN</name>
<keyword evidence="9 10" id="KW-0472">Membrane</keyword>
<feature type="signal peptide" evidence="11">
    <location>
        <begin position="1"/>
        <end position="23"/>
    </location>
</feature>
<accession>A0A5K0W2H0</accession>
<evidence type="ECO:0008006" key="13">
    <source>
        <dbReference type="Google" id="ProtNLM"/>
    </source>
</evidence>
<evidence type="ECO:0000256" key="7">
    <source>
        <dbReference type="ARBA" id="ARBA00022824"/>
    </source>
</evidence>
<gene>
    <name evidence="12" type="ORF">NYM_LOCUS3634</name>
</gene>
<feature type="transmembrane region" description="Helical" evidence="10">
    <location>
        <begin position="190"/>
        <end position="209"/>
    </location>
</feature>
<dbReference type="GO" id="GO:0008250">
    <property type="term" value="C:oligosaccharyltransferase complex"/>
    <property type="evidence" value="ECO:0007669"/>
    <property type="project" value="TreeGrafter"/>
</dbReference>
<dbReference type="Gene3D" id="3.40.30.10">
    <property type="entry name" value="Glutaredoxin"/>
    <property type="match status" value="1"/>
</dbReference>
<feature type="chain" id="PRO_5023804065" description="Dolichyl-diphosphooligosaccharide--protein glycosyltransferase subunit 3B" evidence="11">
    <location>
        <begin position="24"/>
        <end position="341"/>
    </location>
</feature>
<evidence type="ECO:0000256" key="10">
    <source>
        <dbReference type="SAM" id="Phobius"/>
    </source>
</evidence>
<dbReference type="OMA" id="VLFGMYS"/>
<evidence type="ECO:0000313" key="12">
    <source>
        <dbReference type="EMBL" id="VVV47729.1"/>
    </source>
</evidence>
<evidence type="ECO:0000256" key="3">
    <source>
        <dbReference type="ARBA" id="ARBA00009561"/>
    </source>
</evidence>
<comment type="subcellular location">
    <subcellularLocation>
        <location evidence="2">Endoplasmic reticulum membrane</location>
        <topology evidence="2">Multi-pass membrane protein</topology>
    </subcellularLocation>
</comment>
<evidence type="ECO:0000256" key="4">
    <source>
        <dbReference type="ARBA" id="ARBA00011157"/>
    </source>
</evidence>
<evidence type="ECO:0000256" key="5">
    <source>
        <dbReference type="ARBA" id="ARBA00022692"/>
    </source>
</evidence>